<evidence type="ECO:0000259" key="6">
    <source>
        <dbReference type="PROSITE" id="PS50043"/>
    </source>
</evidence>
<dbReference type="STRING" id="1121927.GOHSU_17_00060"/>
<dbReference type="eggNOG" id="COG2197">
    <property type="taxonomic scope" value="Bacteria"/>
</dbReference>
<dbReference type="SMART" id="SM00421">
    <property type="entry name" value="HTH_LUXR"/>
    <property type="match status" value="1"/>
</dbReference>
<keyword evidence="1 5" id="KW-0597">Phosphoprotein</keyword>
<dbReference type="PANTHER" id="PTHR43214">
    <property type="entry name" value="TWO-COMPONENT RESPONSE REGULATOR"/>
    <property type="match status" value="1"/>
</dbReference>
<dbReference type="PRINTS" id="PR00038">
    <property type="entry name" value="HTHLUXR"/>
</dbReference>
<organism evidence="8 9">
    <name type="scientific">Gordonia hirsuta DSM 44140 = NBRC 16056</name>
    <dbReference type="NCBI Taxonomy" id="1121927"/>
    <lineage>
        <taxon>Bacteria</taxon>
        <taxon>Bacillati</taxon>
        <taxon>Actinomycetota</taxon>
        <taxon>Actinomycetes</taxon>
        <taxon>Mycobacteriales</taxon>
        <taxon>Gordoniaceae</taxon>
        <taxon>Gordonia</taxon>
    </lineage>
</organism>
<dbReference type="CDD" id="cd17535">
    <property type="entry name" value="REC_NarL-like"/>
    <property type="match status" value="1"/>
</dbReference>
<dbReference type="GO" id="GO:0003677">
    <property type="term" value="F:DNA binding"/>
    <property type="evidence" value="ECO:0007669"/>
    <property type="project" value="UniProtKB-KW"/>
</dbReference>
<dbReference type="InterPro" id="IPR016032">
    <property type="entry name" value="Sig_transdc_resp-reg_C-effctor"/>
</dbReference>
<feature type="domain" description="HTH luxR-type" evidence="6">
    <location>
        <begin position="139"/>
        <end position="204"/>
    </location>
</feature>
<feature type="domain" description="Response regulatory" evidence="7">
    <location>
        <begin position="3"/>
        <end position="121"/>
    </location>
</feature>
<dbReference type="RefSeq" id="WP_005938880.1">
    <property type="nucleotide sequence ID" value="NZ_ATVK01000009.1"/>
</dbReference>
<dbReference type="GO" id="GO:0000160">
    <property type="term" value="P:phosphorelay signal transduction system"/>
    <property type="evidence" value="ECO:0007669"/>
    <property type="project" value="InterPro"/>
</dbReference>
<dbReference type="InterPro" id="IPR058245">
    <property type="entry name" value="NreC/VraR/RcsB-like_REC"/>
</dbReference>
<dbReference type="PROSITE" id="PS50043">
    <property type="entry name" value="HTH_LUXR_2"/>
    <property type="match status" value="1"/>
</dbReference>
<dbReference type="Pfam" id="PF00072">
    <property type="entry name" value="Response_reg"/>
    <property type="match status" value="1"/>
</dbReference>
<dbReference type="PANTHER" id="PTHR43214:SF24">
    <property type="entry name" value="TRANSCRIPTIONAL REGULATORY PROTEIN NARL-RELATED"/>
    <property type="match status" value="1"/>
</dbReference>
<dbReference type="SMART" id="SM00448">
    <property type="entry name" value="REC"/>
    <property type="match status" value="1"/>
</dbReference>
<keyword evidence="9" id="KW-1185">Reference proteome</keyword>
<evidence type="ECO:0000256" key="2">
    <source>
        <dbReference type="ARBA" id="ARBA00023015"/>
    </source>
</evidence>
<dbReference type="PROSITE" id="PS00622">
    <property type="entry name" value="HTH_LUXR_1"/>
    <property type="match status" value="1"/>
</dbReference>
<dbReference type="Pfam" id="PF00196">
    <property type="entry name" value="GerE"/>
    <property type="match status" value="1"/>
</dbReference>
<dbReference type="EMBL" id="BANT01000017">
    <property type="protein sequence ID" value="GAC57203.1"/>
    <property type="molecule type" value="Genomic_DNA"/>
</dbReference>
<dbReference type="InterPro" id="IPR039420">
    <property type="entry name" value="WalR-like"/>
</dbReference>
<keyword evidence="2" id="KW-0805">Transcription regulation</keyword>
<dbReference type="CDD" id="cd06170">
    <property type="entry name" value="LuxR_C_like"/>
    <property type="match status" value="1"/>
</dbReference>
<dbReference type="Gene3D" id="3.40.50.2300">
    <property type="match status" value="1"/>
</dbReference>
<gene>
    <name evidence="8" type="ORF">GOHSU_17_00060</name>
</gene>
<dbReference type="PROSITE" id="PS50110">
    <property type="entry name" value="RESPONSE_REGULATORY"/>
    <property type="match status" value="1"/>
</dbReference>
<protein>
    <submittedName>
        <fullName evidence="8">Putative two-component response regulator</fullName>
    </submittedName>
</protein>
<reference evidence="8 9" key="1">
    <citation type="submission" date="2012-12" db="EMBL/GenBank/DDBJ databases">
        <title>Whole genome shotgun sequence of Gordonia hirsuta NBRC 16056.</title>
        <authorList>
            <person name="Isaki-Nakamura S."/>
            <person name="Hosoyama A."/>
            <person name="Tsuchikane K."/>
            <person name="Katsumata H."/>
            <person name="Baba S."/>
            <person name="Yamazaki S."/>
            <person name="Fujita N."/>
        </authorList>
    </citation>
    <scope>NUCLEOTIDE SEQUENCE [LARGE SCALE GENOMIC DNA]</scope>
    <source>
        <strain evidence="8 9">NBRC 16056</strain>
    </source>
</reference>
<proteinExistence type="predicted"/>
<feature type="modified residue" description="4-aspartylphosphate" evidence="5">
    <location>
        <position position="55"/>
    </location>
</feature>
<accession>L7LAZ3</accession>
<evidence type="ECO:0000256" key="1">
    <source>
        <dbReference type="ARBA" id="ARBA00022553"/>
    </source>
</evidence>
<dbReference type="InterPro" id="IPR001789">
    <property type="entry name" value="Sig_transdc_resp-reg_receiver"/>
</dbReference>
<dbReference type="SUPFAM" id="SSF52172">
    <property type="entry name" value="CheY-like"/>
    <property type="match status" value="1"/>
</dbReference>
<evidence type="ECO:0000256" key="3">
    <source>
        <dbReference type="ARBA" id="ARBA00023125"/>
    </source>
</evidence>
<evidence type="ECO:0000313" key="9">
    <source>
        <dbReference type="Proteomes" id="UP000053405"/>
    </source>
</evidence>
<dbReference type="InterPro" id="IPR000792">
    <property type="entry name" value="Tscrpt_reg_LuxR_C"/>
</dbReference>
<dbReference type="AlphaFoldDB" id="L7LAZ3"/>
<dbReference type="SUPFAM" id="SSF46894">
    <property type="entry name" value="C-terminal effector domain of the bipartite response regulators"/>
    <property type="match status" value="1"/>
</dbReference>
<evidence type="ECO:0000259" key="7">
    <source>
        <dbReference type="PROSITE" id="PS50110"/>
    </source>
</evidence>
<comment type="caution">
    <text evidence="8">The sequence shown here is derived from an EMBL/GenBank/DDBJ whole genome shotgun (WGS) entry which is preliminary data.</text>
</comment>
<evidence type="ECO:0000256" key="5">
    <source>
        <dbReference type="PROSITE-ProRule" id="PRU00169"/>
    </source>
</evidence>
<keyword evidence="3" id="KW-0238">DNA-binding</keyword>
<keyword evidence="4" id="KW-0804">Transcription</keyword>
<dbReference type="InterPro" id="IPR011006">
    <property type="entry name" value="CheY-like_superfamily"/>
</dbReference>
<dbReference type="OrthoDB" id="9808843at2"/>
<dbReference type="GO" id="GO:0006355">
    <property type="term" value="P:regulation of DNA-templated transcription"/>
    <property type="evidence" value="ECO:0007669"/>
    <property type="project" value="InterPro"/>
</dbReference>
<evidence type="ECO:0000313" key="8">
    <source>
        <dbReference type="EMBL" id="GAC57203.1"/>
    </source>
</evidence>
<sequence length="208" mass="22288">MIRLLLADDHPIVRAGLRALLAQHADRICLAGDVATGADAVEFCRTHEVDLVLMDLRFGEGMSGADATRQIRALPTPPYVLVVTNYDTDADILGAIEAGASGYLLKDAAPDELIGAVVAAAGGTMALSPAVAIRLMHQRHNTDPQLTEREREVLRAVSDGRSNRDIARTLYVSEGTVKAHMTNIFSKLEVRSRTAAVAAARRRGILAP</sequence>
<name>L7LAZ3_9ACTN</name>
<evidence type="ECO:0000256" key="4">
    <source>
        <dbReference type="ARBA" id="ARBA00023163"/>
    </source>
</evidence>
<dbReference type="Proteomes" id="UP000053405">
    <property type="component" value="Unassembled WGS sequence"/>
</dbReference>